<evidence type="ECO:0000313" key="2">
    <source>
        <dbReference type="EMBL" id="EQD44009.1"/>
    </source>
</evidence>
<accession>T1ATG3</accession>
<dbReference type="InterPro" id="IPR012341">
    <property type="entry name" value="6hp_glycosidase-like_sf"/>
</dbReference>
<dbReference type="SUPFAM" id="SSF48208">
    <property type="entry name" value="Six-hairpin glycosidases"/>
    <property type="match status" value="1"/>
</dbReference>
<reference evidence="2" key="1">
    <citation type="submission" date="2013-08" db="EMBL/GenBank/DDBJ databases">
        <authorList>
            <person name="Mendez C."/>
            <person name="Richter M."/>
            <person name="Ferrer M."/>
            <person name="Sanchez J."/>
        </authorList>
    </citation>
    <scope>NUCLEOTIDE SEQUENCE</scope>
</reference>
<feature type="domain" description="Alpha-L-rhamnosidase six-hairpin glycosidase" evidence="1">
    <location>
        <begin position="5"/>
        <end position="223"/>
    </location>
</feature>
<gene>
    <name evidence="2" type="ORF">B1A_15266</name>
</gene>
<dbReference type="Pfam" id="PF17389">
    <property type="entry name" value="Bac_rhamnosid6H"/>
    <property type="match status" value="1"/>
</dbReference>
<comment type="caution">
    <text evidence="2">The sequence shown here is derived from an EMBL/GenBank/DDBJ whole genome shotgun (WGS) entry which is preliminary data.</text>
</comment>
<evidence type="ECO:0000259" key="1">
    <source>
        <dbReference type="Pfam" id="PF17389"/>
    </source>
</evidence>
<dbReference type="InterPro" id="IPR008928">
    <property type="entry name" value="6-hairpin_glycosidase_sf"/>
</dbReference>
<name>T1ATG3_9ZZZZ</name>
<dbReference type="PANTHER" id="PTHR34987:SF4">
    <property type="entry name" value="ALPHA-L-RHAMNOSIDASE C-TERMINAL DOMAIN-CONTAINING PROTEIN"/>
    <property type="match status" value="1"/>
</dbReference>
<dbReference type="PANTHER" id="PTHR34987">
    <property type="entry name" value="C, PUTATIVE (AFU_ORTHOLOGUE AFUA_3G02880)-RELATED"/>
    <property type="match status" value="1"/>
</dbReference>
<dbReference type="InterPro" id="IPR035396">
    <property type="entry name" value="Bac_rhamnosid6H"/>
</dbReference>
<feature type="non-terminal residue" evidence="2">
    <location>
        <position position="1"/>
    </location>
</feature>
<proteinExistence type="predicted"/>
<feature type="non-terminal residue" evidence="2">
    <location>
        <position position="262"/>
    </location>
</feature>
<dbReference type="GO" id="GO:0005975">
    <property type="term" value="P:carbohydrate metabolic process"/>
    <property type="evidence" value="ECO:0007669"/>
    <property type="project" value="InterPro"/>
</dbReference>
<dbReference type="EMBL" id="AUZX01011200">
    <property type="protein sequence ID" value="EQD44009.1"/>
    <property type="molecule type" value="Genomic_DNA"/>
</dbReference>
<dbReference type="Gene3D" id="1.50.10.10">
    <property type="match status" value="1"/>
</dbReference>
<sequence length="262" mass="30394">WTIGAYTAHLCMQDDIWDAPKRDRNRWAGDLDVSGRTIEDVFGTHFLMQTTLNRLLGPAPINKHVNGIPGYSALWVNTVFNYYLHTGSTKELKTIHTRLVELLNYMEKDLNHHALFSDLSHGWPFVDWSPGMHSYDRQTRMATQFEYYQAFKNGAYLLRVLHDDKNARRMAAEAAALKAAAQKYMLNAHRTFGGRWQPNAYAVLSGVANRDQYAAIWRHVLSQVGTPKYRTYVITPYYNFYVVSAMARMNHRRAALNWIRQF</sequence>
<organism evidence="2">
    <name type="scientific">mine drainage metagenome</name>
    <dbReference type="NCBI Taxonomy" id="410659"/>
    <lineage>
        <taxon>unclassified sequences</taxon>
        <taxon>metagenomes</taxon>
        <taxon>ecological metagenomes</taxon>
    </lineage>
</organism>
<protein>
    <submittedName>
        <fullName evidence="2">Alpha-L-rhamnosidase</fullName>
    </submittedName>
</protein>
<dbReference type="AlphaFoldDB" id="T1ATG3"/>
<reference evidence="2" key="2">
    <citation type="journal article" date="2014" name="ISME J.">
        <title>Microbial stratification in low pH oxic and suboxic macroscopic growths along an acid mine drainage.</title>
        <authorList>
            <person name="Mendez-Garcia C."/>
            <person name="Mesa V."/>
            <person name="Sprenger R.R."/>
            <person name="Richter M."/>
            <person name="Diez M.S."/>
            <person name="Solano J."/>
            <person name="Bargiela R."/>
            <person name="Golyshina O.V."/>
            <person name="Manteca A."/>
            <person name="Ramos J.L."/>
            <person name="Gallego J.R."/>
            <person name="Llorente I."/>
            <person name="Martins Dos Santos V.A."/>
            <person name="Jensen O.N."/>
            <person name="Pelaez A.I."/>
            <person name="Sanchez J."/>
            <person name="Ferrer M."/>
        </authorList>
    </citation>
    <scope>NUCLEOTIDE SEQUENCE</scope>
</reference>